<dbReference type="SUPFAM" id="SSF143865">
    <property type="entry name" value="CorA soluble domain-like"/>
    <property type="match status" value="1"/>
</dbReference>
<evidence type="ECO:0000256" key="6">
    <source>
        <dbReference type="SAM" id="Phobius"/>
    </source>
</evidence>
<dbReference type="Proteomes" id="UP000002217">
    <property type="component" value="Chromosome"/>
</dbReference>
<dbReference type="Gene3D" id="3.30.460.20">
    <property type="entry name" value="CorA soluble domain-like"/>
    <property type="match status" value="1"/>
</dbReference>
<keyword evidence="4 6" id="KW-1133">Transmembrane helix</keyword>
<dbReference type="OrthoDB" id="9803416at2"/>
<organism evidence="7 8">
    <name type="scientific">Desulfofarcimen acetoxidans (strain ATCC 49208 / DSM 771 / KCTC 5769 / VKM B-1644 / 5575)</name>
    <name type="common">Desulfotomaculum acetoxidans</name>
    <dbReference type="NCBI Taxonomy" id="485916"/>
    <lineage>
        <taxon>Bacteria</taxon>
        <taxon>Bacillati</taxon>
        <taxon>Bacillota</taxon>
        <taxon>Clostridia</taxon>
        <taxon>Eubacteriales</taxon>
        <taxon>Peptococcaceae</taxon>
        <taxon>Desulfofarcimen</taxon>
    </lineage>
</organism>
<dbReference type="AlphaFoldDB" id="C8W4K5"/>
<dbReference type="InterPro" id="IPR045863">
    <property type="entry name" value="CorA_TM1_TM2"/>
</dbReference>
<comment type="similarity">
    <text evidence="2">Belongs to the CorA metal ion transporter (MIT) (TC 1.A.35) family.</text>
</comment>
<feature type="transmembrane region" description="Helical" evidence="6">
    <location>
        <begin position="254"/>
        <end position="274"/>
    </location>
</feature>
<dbReference type="PANTHER" id="PTHR47891">
    <property type="entry name" value="TRANSPORTER-RELATED"/>
    <property type="match status" value="1"/>
</dbReference>
<dbReference type="HOGENOM" id="CLU_007127_8_1_9"/>
<accession>C8W4K5</accession>
<evidence type="ECO:0000256" key="1">
    <source>
        <dbReference type="ARBA" id="ARBA00004141"/>
    </source>
</evidence>
<dbReference type="PANTHER" id="PTHR47891:SF2">
    <property type="entry name" value="MAGNESIUM AND COBALT TRANSPORTER"/>
    <property type="match status" value="1"/>
</dbReference>
<dbReference type="KEGG" id="dae:Dtox_3146"/>
<comment type="subcellular location">
    <subcellularLocation>
        <location evidence="1">Membrane</location>
        <topology evidence="1">Multi-pass membrane protein</topology>
    </subcellularLocation>
</comment>
<dbReference type="RefSeq" id="WP_015758583.1">
    <property type="nucleotide sequence ID" value="NC_013216.1"/>
</dbReference>
<dbReference type="GO" id="GO:0046873">
    <property type="term" value="F:metal ion transmembrane transporter activity"/>
    <property type="evidence" value="ECO:0007669"/>
    <property type="project" value="InterPro"/>
</dbReference>
<keyword evidence="5 6" id="KW-0472">Membrane</keyword>
<evidence type="ECO:0000256" key="5">
    <source>
        <dbReference type="ARBA" id="ARBA00023136"/>
    </source>
</evidence>
<dbReference type="InterPro" id="IPR045861">
    <property type="entry name" value="CorA_cytoplasmic_dom"/>
</dbReference>
<keyword evidence="8" id="KW-1185">Reference proteome</keyword>
<protein>
    <submittedName>
        <fullName evidence="7">Mg2 transporter protein CorA family protein</fullName>
    </submittedName>
</protein>
<evidence type="ECO:0000313" key="8">
    <source>
        <dbReference type="Proteomes" id="UP000002217"/>
    </source>
</evidence>
<dbReference type="CDD" id="cd12827">
    <property type="entry name" value="EcCorA_ZntB-like_u2"/>
    <property type="match status" value="1"/>
</dbReference>
<reference evidence="7 8" key="1">
    <citation type="journal article" date="2009" name="Stand. Genomic Sci.">
        <title>Complete genome sequence of Desulfotomaculum acetoxidans type strain (5575).</title>
        <authorList>
            <person name="Spring S."/>
            <person name="Lapidus A."/>
            <person name="Schroder M."/>
            <person name="Gleim D."/>
            <person name="Sims D."/>
            <person name="Meincke L."/>
            <person name="Glavina Del Rio T."/>
            <person name="Tice H."/>
            <person name="Copeland A."/>
            <person name="Cheng J.F."/>
            <person name="Lucas S."/>
            <person name="Chen F."/>
            <person name="Nolan M."/>
            <person name="Bruce D."/>
            <person name="Goodwin L."/>
            <person name="Pitluck S."/>
            <person name="Ivanova N."/>
            <person name="Mavromatis K."/>
            <person name="Mikhailova N."/>
            <person name="Pati A."/>
            <person name="Chen A."/>
            <person name="Palaniappan K."/>
            <person name="Land M."/>
            <person name="Hauser L."/>
            <person name="Chang Y.J."/>
            <person name="Jeffries C.D."/>
            <person name="Chain P."/>
            <person name="Saunders E."/>
            <person name="Brettin T."/>
            <person name="Detter J.C."/>
            <person name="Goker M."/>
            <person name="Bristow J."/>
            <person name="Eisen J.A."/>
            <person name="Markowitz V."/>
            <person name="Hugenholtz P."/>
            <person name="Kyrpides N.C."/>
            <person name="Klenk H.P."/>
            <person name="Han C."/>
        </authorList>
    </citation>
    <scope>NUCLEOTIDE SEQUENCE [LARGE SCALE GENOMIC DNA]</scope>
    <source>
        <strain evidence="8">ATCC 49208 / DSM 771 / VKM B-1644</strain>
    </source>
</reference>
<dbReference type="Gene3D" id="1.20.58.340">
    <property type="entry name" value="Magnesium transport protein CorA, transmembrane region"/>
    <property type="match status" value="2"/>
</dbReference>
<gene>
    <name evidence="7" type="ordered locus">Dtox_3146</name>
</gene>
<dbReference type="Pfam" id="PF01544">
    <property type="entry name" value="CorA"/>
    <property type="match status" value="1"/>
</dbReference>
<sequence>MINIYCSDNKGTLQEISAFKKGCWVNLIEPTHQEIERVVKEFNVDIEYITDALDAEEKPRIEKEENHVLIIIDIPIISQELESIIYHTIPLGIIASDDYLITVCLKQNVIINDLIQKKVKGLYTHMRTRFSLQILYLISIYYLRYLKQLNKKTNEIEKKLHKSMKNEELYSLLGIEKSLVYFTTSLKANEVVMEKIVRGNYLKLYEEDKELIEDVIIENKQAIEMTHIYSSILSGMMDAFASIISNNLNVVMKFLTSITIILSMPTMVASFYGMNVGLPFQNYKHAFLFPIVLSIMLSGTLAYFFTRKKYF</sequence>
<dbReference type="InterPro" id="IPR002523">
    <property type="entry name" value="MgTranspt_CorA/ZnTranspt_ZntB"/>
</dbReference>
<evidence type="ECO:0000313" key="7">
    <source>
        <dbReference type="EMBL" id="ACV63891.1"/>
    </source>
</evidence>
<evidence type="ECO:0000256" key="4">
    <source>
        <dbReference type="ARBA" id="ARBA00022989"/>
    </source>
</evidence>
<dbReference type="SUPFAM" id="SSF144083">
    <property type="entry name" value="Magnesium transport protein CorA, transmembrane region"/>
    <property type="match status" value="1"/>
</dbReference>
<dbReference type="GO" id="GO:0016020">
    <property type="term" value="C:membrane"/>
    <property type="evidence" value="ECO:0007669"/>
    <property type="project" value="UniProtKB-SubCell"/>
</dbReference>
<dbReference type="InterPro" id="IPR047199">
    <property type="entry name" value="CorA-like"/>
</dbReference>
<evidence type="ECO:0000256" key="3">
    <source>
        <dbReference type="ARBA" id="ARBA00022692"/>
    </source>
</evidence>
<dbReference type="EMBL" id="CP001720">
    <property type="protein sequence ID" value="ACV63891.1"/>
    <property type="molecule type" value="Genomic_DNA"/>
</dbReference>
<feature type="transmembrane region" description="Helical" evidence="6">
    <location>
        <begin position="286"/>
        <end position="305"/>
    </location>
</feature>
<evidence type="ECO:0000256" key="2">
    <source>
        <dbReference type="ARBA" id="ARBA00009765"/>
    </source>
</evidence>
<name>C8W4K5_DESAS</name>
<proteinExistence type="inferred from homology"/>
<dbReference type="eggNOG" id="COG0598">
    <property type="taxonomic scope" value="Bacteria"/>
</dbReference>
<keyword evidence="3 6" id="KW-0812">Transmembrane</keyword>